<dbReference type="FunCoup" id="Q4UC01">
    <property type="interactions" value="2"/>
</dbReference>
<dbReference type="EMBL" id="UIVT01000003">
    <property type="protein sequence ID" value="SVP93584.1"/>
    <property type="molecule type" value="Genomic_DNA"/>
</dbReference>
<evidence type="ECO:0000313" key="2">
    <source>
        <dbReference type="EMBL" id="SVP92780.1"/>
    </source>
</evidence>
<accession>Q4UC01</accession>
<protein>
    <submittedName>
        <fullName evidence="1">Uncharacterized protein</fullName>
    </submittedName>
</protein>
<dbReference type="OMA" id="EQIVCNM"/>
<evidence type="ECO:0000313" key="1">
    <source>
        <dbReference type="EMBL" id="CAI75650.1"/>
    </source>
</evidence>
<dbReference type="EMBL" id="UIVS01000003">
    <property type="protein sequence ID" value="SVP92780.1"/>
    <property type="molecule type" value="Genomic_DNA"/>
</dbReference>
<organism evidence="1 4">
    <name type="scientific">Theileria annulata</name>
    <dbReference type="NCBI Taxonomy" id="5874"/>
    <lineage>
        <taxon>Eukaryota</taxon>
        <taxon>Sar</taxon>
        <taxon>Alveolata</taxon>
        <taxon>Apicomplexa</taxon>
        <taxon>Aconoidasida</taxon>
        <taxon>Piroplasmida</taxon>
        <taxon>Theileriidae</taxon>
        <taxon>Theileria</taxon>
    </lineage>
</organism>
<keyword evidence="4" id="KW-1185">Reference proteome</keyword>
<dbReference type="Proteomes" id="UP000001950">
    <property type="component" value="Chromosome 3"/>
</dbReference>
<dbReference type="InParanoid" id="Q4UC01"/>
<gene>
    <name evidence="1" type="ORF">TA04560</name>
    <name evidence="3" type="ORF">TAT_000257700</name>
    <name evidence="2" type="ORF">TAV_000257800</name>
</gene>
<evidence type="ECO:0000313" key="4">
    <source>
        <dbReference type="Proteomes" id="UP000001950"/>
    </source>
</evidence>
<dbReference type="VEuPathDB" id="PiroplasmaDB:TA04560"/>
<dbReference type="RefSeq" id="XP_955126.1">
    <property type="nucleotide sequence ID" value="XM_950033.1"/>
</dbReference>
<reference evidence="1 4" key="1">
    <citation type="journal article" date="2005" name="Science">
        <title>Genome of the host-cell transforming parasite Theileria annulata compared with T. parva.</title>
        <authorList>
            <person name="Pain A."/>
            <person name="Renauld H."/>
            <person name="Berriman M."/>
            <person name="Murphy L."/>
            <person name="Yeats C.A."/>
            <person name="Weir W."/>
            <person name="Kerhornou A."/>
            <person name="Aslett M."/>
            <person name="Bishop R."/>
            <person name="Bouchier C."/>
            <person name="Cochet M."/>
            <person name="Coulson R.M.R."/>
            <person name="Cronin A."/>
            <person name="de Villiers E.P."/>
            <person name="Fraser A."/>
            <person name="Fosker N."/>
            <person name="Gardner M."/>
            <person name="Goble A."/>
            <person name="Griffiths-Jones S."/>
            <person name="Harris D.E."/>
            <person name="Katzer F."/>
            <person name="Larke N."/>
            <person name="Lord A."/>
            <person name="Maser P."/>
            <person name="McKellar S."/>
            <person name="Mooney P."/>
            <person name="Morton F."/>
            <person name="Nene V."/>
            <person name="O'Neil S."/>
            <person name="Price C."/>
            <person name="Quail M.A."/>
            <person name="Rabbinowitsch E."/>
            <person name="Rawlings N.D."/>
            <person name="Rutter S."/>
            <person name="Saunders D."/>
            <person name="Seeger K."/>
            <person name="Shah T."/>
            <person name="Squares R."/>
            <person name="Squares S."/>
            <person name="Tivey A."/>
            <person name="Walker A.R."/>
            <person name="Woodward J."/>
            <person name="Dobbelaere D.A.E."/>
            <person name="Langsley G."/>
            <person name="Rajandream M.A."/>
            <person name="McKeever D."/>
            <person name="Shiels B."/>
            <person name="Tait A."/>
            <person name="Barrell B.G."/>
            <person name="Hall N."/>
        </authorList>
    </citation>
    <scope>NUCLEOTIDE SEQUENCE [LARGE SCALE GENOMIC DNA]</scope>
    <source>
        <strain evidence="4">Ankara</strain>
        <strain evidence="1">Ankara isolate clone C9</strain>
    </source>
</reference>
<evidence type="ECO:0000313" key="3">
    <source>
        <dbReference type="EMBL" id="SVP93584.1"/>
    </source>
</evidence>
<dbReference type="AlphaFoldDB" id="Q4UC01"/>
<reference evidence="2" key="2">
    <citation type="submission" date="2018-07" db="EMBL/GenBank/DDBJ databases">
        <authorList>
            <person name="Quirk P.G."/>
            <person name="Krulwich T.A."/>
        </authorList>
    </citation>
    <scope>NUCLEOTIDE SEQUENCE</scope>
    <source>
        <strain evidence="2">Anand</strain>
    </source>
</reference>
<dbReference type="EMBL" id="CR940352">
    <property type="protein sequence ID" value="CAI75650.1"/>
    <property type="molecule type" value="Genomic_DNA"/>
</dbReference>
<proteinExistence type="predicted"/>
<dbReference type="KEGG" id="tan:TA04560"/>
<dbReference type="eggNOG" id="ENOG502T1UE">
    <property type="taxonomic scope" value="Eukaryota"/>
</dbReference>
<dbReference type="OrthoDB" id="410044at2759"/>
<sequence length="71" mass="8394">MPKKDRKRKPEEYCQMKPLRDCLSQNDGKIERCVKEVEIFEKSCDSGRQYFHTREGLDDSKSGLFSGKRHL</sequence>
<dbReference type="GeneID" id="3864890"/>
<name>Q4UC01_THEAN</name>